<protein>
    <submittedName>
        <fullName evidence="2">Uncharacterized protein</fullName>
    </submittedName>
</protein>
<dbReference type="SUPFAM" id="SSF50998">
    <property type="entry name" value="Quinoprotein alcohol dehydrogenase-like"/>
    <property type="match status" value="1"/>
</dbReference>
<accession>A0ABY2E7P8</accession>
<gene>
    <name evidence="2" type="ORF">EXU48_05245</name>
</gene>
<proteinExistence type="predicted"/>
<evidence type="ECO:0000256" key="1">
    <source>
        <dbReference type="SAM" id="MobiDB-lite"/>
    </source>
</evidence>
<reference evidence="2 3" key="1">
    <citation type="submission" date="2019-03" db="EMBL/GenBank/DDBJ databases">
        <title>Genomic features of bacteria from cold environments.</title>
        <authorList>
            <person name="Shen L."/>
        </authorList>
    </citation>
    <scope>NUCLEOTIDE SEQUENCE [LARGE SCALE GENOMIC DNA]</scope>
    <source>
        <strain evidence="3">T3246-1</strain>
    </source>
</reference>
<dbReference type="RefSeq" id="WP_133106516.1">
    <property type="nucleotide sequence ID" value="NZ_SMNA01000002.1"/>
</dbReference>
<comment type="caution">
    <text evidence="2">The sequence shown here is derived from an EMBL/GenBank/DDBJ whole genome shotgun (WGS) entry which is preliminary data.</text>
</comment>
<dbReference type="Proteomes" id="UP000504882">
    <property type="component" value="Unassembled WGS sequence"/>
</dbReference>
<feature type="compositionally biased region" description="Low complexity" evidence="1">
    <location>
        <begin position="48"/>
        <end position="61"/>
    </location>
</feature>
<feature type="region of interest" description="Disordered" evidence="1">
    <location>
        <begin position="34"/>
        <end position="68"/>
    </location>
</feature>
<dbReference type="InterPro" id="IPR011047">
    <property type="entry name" value="Quinoprotein_ADH-like_sf"/>
</dbReference>
<sequence>MSTTHAAARGAGRAGGRLLATVGTALVLLAAGCADSDPQEPDPVTDVGSTTPGEETETSGSADPTAPTIGDWIEVPSGSVVLASTVGIAVLAVGEAQPVDDGPDIGGEVTTTRDVAAYDASGAVLWEFPGVIEDYYDPTVLATTAGVALLSPEAGSTRVTLLDWASGEERWSLGPDELGGCRPWRFVDLPSAETIALTADGPPCEGTEPDRAGVVTLDAATGATREEHLPSAGTVTTALAPATGEVWSVEITDSDLTVQRFDPAGGAVDAREFGWDAEHAEELRPVNAYEHSRVEQVGPDLAVVQRWGEEGLLASYVLDWTAEIPEFTSGDLVGPCFGDSLAARDVAVGGCLAQDLTVADPPLASLGFDGTTRWELPGSAGLSMEVPARVAPVPVGPGPTQEQAEEQAEEQAWVISTGSDLLTAVGVESGEPLWTVGADEGAGELSQGYLAEGGVLVAAVTGPDGTGQVVRVDVGTGAEVDRREYPGGWVSSTPTAAVVTGADGALLTIVTGSAG</sequence>
<organism evidence="2 3">
    <name type="scientific">Occultella glacieicola</name>
    <dbReference type="NCBI Taxonomy" id="2518684"/>
    <lineage>
        <taxon>Bacteria</taxon>
        <taxon>Bacillati</taxon>
        <taxon>Actinomycetota</taxon>
        <taxon>Actinomycetes</taxon>
        <taxon>Micrococcales</taxon>
        <taxon>Ruaniaceae</taxon>
        <taxon>Occultella</taxon>
    </lineage>
</organism>
<dbReference type="EMBL" id="SMNA01000002">
    <property type="protein sequence ID" value="TDE97588.1"/>
    <property type="molecule type" value="Genomic_DNA"/>
</dbReference>
<evidence type="ECO:0000313" key="3">
    <source>
        <dbReference type="Proteomes" id="UP000504882"/>
    </source>
</evidence>
<evidence type="ECO:0000313" key="2">
    <source>
        <dbReference type="EMBL" id="TDE97588.1"/>
    </source>
</evidence>
<keyword evidence="3" id="KW-1185">Reference proteome</keyword>
<name>A0ABY2E7P8_9MICO</name>